<feature type="transmembrane region" description="Helical" evidence="13">
    <location>
        <begin position="43"/>
        <end position="61"/>
    </location>
</feature>
<dbReference type="Pfam" id="PF06736">
    <property type="entry name" value="TMEM175"/>
    <property type="match status" value="1"/>
</dbReference>
<keyword evidence="3" id="KW-0813">Transport</keyword>
<sequence>MVFFSDAVVAIAMTLLILPLMESVAEGGGEGLTAADWAAEHGDQLLGFGISFVLVAIFWRWHHGFFDRVRRSTPTLMRWNFAWLLLIVWLPVATALSTVEGGDASNVIVYVTTIAAVPLVSAVIHLHVVRHPGLVDEDRPLDPRGLAANVSLVILLVAALALALLLPDVGYLALLLAAATPLMVRVLHRPLARLVHER</sequence>
<evidence type="ECO:0000256" key="12">
    <source>
        <dbReference type="ARBA" id="ARBA00034430"/>
    </source>
</evidence>
<evidence type="ECO:0000313" key="15">
    <source>
        <dbReference type="Proteomes" id="UP001501599"/>
    </source>
</evidence>
<feature type="transmembrane region" description="Helical" evidence="13">
    <location>
        <begin position="81"/>
        <end position="101"/>
    </location>
</feature>
<organism evidence="14 15">
    <name type="scientific">Agrococcus versicolor</name>
    <dbReference type="NCBI Taxonomy" id="501482"/>
    <lineage>
        <taxon>Bacteria</taxon>
        <taxon>Bacillati</taxon>
        <taxon>Actinomycetota</taxon>
        <taxon>Actinomycetes</taxon>
        <taxon>Micrococcales</taxon>
        <taxon>Microbacteriaceae</taxon>
        <taxon>Agrococcus</taxon>
    </lineage>
</organism>
<gene>
    <name evidence="14" type="ORF">GCM10009846_03030</name>
</gene>
<evidence type="ECO:0000256" key="10">
    <source>
        <dbReference type="ARBA" id="ARBA00023136"/>
    </source>
</evidence>
<dbReference type="PANTHER" id="PTHR31462:SF5">
    <property type="entry name" value="ENDOSOMAL_LYSOSOMAL PROTON CHANNEL TMEM175"/>
    <property type="match status" value="1"/>
</dbReference>
<feature type="transmembrane region" description="Helical" evidence="13">
    <location>
        <begin position="146"/>
        <end position="165"/>
    </location>
</feature>
<evidence type="ECO:0000313" key="14">
    <source>
        <dbReference type="EMBL" id="GAA2170936.1"/>
    </source>
</evidence>
<keyword evidence="8 13" id="KW-1133">Transmembrane helix</keyword>
<proteinExistence type="inferred from homology"/>
<comment type="subcellular location">
    <subcellularLocation>
        <location evidence="1">Membrane</location>
        <topology evidence="1">Multi-pass membrane protein</topology>
    </subcellularLocation>
</comment>
<keyword evidence="4" id="KW-0633">Potassium transport</keyword>
<keyword evidence="10 13" id="KW-0472">Membrane</keyword>
<comment type="catalytic activity">
    <reaction evidence="12">
        <text>K(+)(in) = K(+)(out)</text>
        <dbReference type="Rhea" id="RHEA:29463"/>
        <dbReference type="ChEBI" id="CHEBI:29103"/>
    </reaction>
</comment>
<protein>
    <submittedName>
        <fullName evidence="14">TMEM175 family protein</fullName>
    </submittedName>
</protein>
<feature type="transmembrane region" description="Helical" evidence="13">
    <location>
        <begin position="107"/>
        <end position="126"/>
    </location>
</feature>
<comment type="caution">
    <text evidence="14">The sequence shown here is derived from an EMBL/GenBank/DDBJ whole genome shotgun (WGS) entry which is preliminary data.</text>
</comment>
<keyword evidence="5 13" id="KW-0812">Transmembrane</keyword>
<dbReference type="Proteomes" id="UP001501599">
    <property type="component" value="Unassembled WGS sequence"/>
</dbReference>
<evidence type="ECO:0000256" key="9">
    <source>
        <dbReference type="ARBA" id="ARBA00023065"/>
    </source>
</evidence>
<reference evidence="14 15" key="1">
    <citation type="journal article" date="2019" name="Int. J. Syst. Evol. Microbiol.">
        <title>The Global Catalogue of Microorganisms (GCM) 10K type strain sequencing project: providing services to taxonomists for standard genome sequencing and annotation.</title>
        <authorList>
            <consortium name="The Broad Institute Genomics Platform"/>
            <consortium name="The Broad Institute Genome Sequencing Center for Infectious Disease"/>
            <person name="Wu L."/>
            <person name="Ma J."/>
        </authorList>
    </citation>
    <scope>NUCLEOTIDE SEQUENCE [LARGE SCALE GENOMIC DNA]</scope>
    <source>
        <strain evidence="14 15">JCM 16026</strain>
    </source>
</reference>
<keyword evidence="6" id="KW-0631">Potassium channel</keyword>
<keyword evidence="11" id="KW-0407">Ion channel</keyword>
<evidence type="ECO:0000256" key="3">
    <source>
        <dbReference type="ARBA" id="ARBA00022448"/>
    </source>
</evidence>
<evidence type="ECO:0000256" key="13">
    <source>
        <dbReference type="SAM" id="Phobius"/>
    </source>
</evidence>
<comment type="similarity">
    <text evidence="2">Belongs to the TMEM175 family.</text>
</comment>
<keyword evidence="9" id="KW-0406">Ion transport</keyword>
<keyword evidence="7" id="KW-0630">Potassium</keyword>
<dbReference type="PANTHER" id="PTHR31462">
    <property type="entry name" value="ENDOSOMAL/LYSOSOMAL POTASSIUM CHANNEL TMEM175"/>
    <property type="match status" value="1"/>
</dbReference>
<evidence type="ECO:0000256" key="5">
    <source>
        <dbReference type="ARBA" id="ARBA00022692"/>
    </source>
</evidence>
<name>A0ABN3AJP5_9MICO</name>
<dbReference type="InterPro" id="IPR010617">
    <property type="entry name" value="TMEM175-like"/>
</dbReference>
<evidence type="ECO:0000256" key="8">
    <source>
        <dbReference type="ARBA" id="ARBA00022989"/>
    </source>
</evidence>
<evidence type="ECO:0000256" key="7">
    <source>
        <dbReference type="ARBA" id="ARBA00022958"/>
    </source>
</evidence>
<evidence type="ECO:0000256" key="11">
    <source>
        <dbReference type="ARBA" id="ARBA00023303"/>
    </source>
</evidence>
<accession>A0ABN3AJP5</accession>
<evidence type="ECO:0000256" key="4">
    <source>
        <dbReference type="ARBA" id="ARBA00022538"/>
    </source>
</evidence>
<keyword evidence="15" id="KW-1185">Reference proteome</keyword>
<evidence type="ECO:0000256" key="1">
    <source>
        <dbReference type="ARBA" id="ARBA00004141"/>
    </source>
</evidence>
<dbReference type="EMBL" id="BAAAQT010000001">
    <property type="protein sequence ID" value="GAA2170936.1"/>
    <property type="molecule type" value="Genomic_DNA"/>
</dbReference>
<evidence type="ECO:0000256" key="6">
    <source>
        <dbReference type="ARBA" id="ARBA00022826"/>
    </source>
</evidence>
<evidence type="ECO:0000256" key="2">
    <source>
        <dbReference type="ARBA" id="ARBA00006920"/>
    </source>
</evidence>
<feature type="transmembrane region" description="Helical" evidence="13">
    <location>
        <begin position="171"/>
        <end position="188"/>
    </location>
</feature>